<reference evidence="7 8" key="1">
    <citation type="submission" date="2023-11" db="EMBL/GenBank/DDBJ databases">
        <title>MicrobeMod: A computational toolkit for identifying prokaryotic methylation and restriction-modification with nanopore sequencing.</title>
        <authorList>
            <person name="Crits-Christoph A."/>
            <person name="Kang S.C."/>
            <person name="Lee H."/>
            <person name="Ostrov N."/>
        </authorList>
    </citation>
    <scope>NUCLEOTIDE SEQUENCE [LARGE SCALE GENOMIC DNA]</scope>
    <source>
        <strain evidence="7 8">ATCC 14820</strain>
    </source>
</reference>
<dbReference type="Gene3D" id="3.40.50.2300">
    <property type="match status" value="2"/>
</dbReference>
<protein>
    <submittedName>
        <fullName evidence="7">LacI family DNA-binding transcriptional regulator</fullName>
    </submittedName>
</protein>
<evidence type="ECO:0000256" key="2">
    <source>
        <dbReference type="ARBA" id="ARBA00023015"/>
    </source>
</evidence>
<sequence length="340" mass="36086">MANATIRDVAREAAVSVASVSRVLNGHSNVRPETRRKIEDVAARLGYFPHAGARNLSTSRAHAIGVVLPDLHGEFFSEALRGMDRAASERGLHLLLSNLHDGERAVEMLHTMRGRVDGLVIMAPHIDPDRLLAGLPPSIPSILVNCATSRDDCPTLRVDNFGGAAAMVRHLVSRGRRGIVHVSGPTSNVEARARIDGYEAAMVEAGLTPRVLIGDFMEEAGAAAAAEILRAPDGVDAIFAANDMMAIGALIALRDAGVAIPDQIAVAGFDDIPLARLISPSLTTMRVDIADIGARAIARLADAIAGTPDHRLELSTPELMIRDTTKTSPRQSGEKQGKAR</sequence>
<keyword evidence="2" id="KW-0805">Transcription regulation</keyword>
<keyword evidence="8" id="KW-1185">Reference proteome</keyword>
<dbReference type="PROSITE" id="PS50932">
    <property type="entry name" value="HTH_LACI_2"/>
    <property type="match status" value="1"/>
</dbReference>
<dbReference type="PROSITE" id="PS00356">
    <property type="entry name" value="HTH_LACI_1"/>
    <property type="match status" value="1"/>
</dbReference>
<dbReference type="EMBL" id="JAWXXV010000001">
    <property type="protein sequence ID" value="MDX5985168.1"/>
    <property type="molecule type" value="Genomic_DNA"/>
</dbReference>
<keyword evidence="4" id="KW-0804">Transcription</keyword>
<evidence type="ECO:0000256" key="4">
    <source>
        <dbReference type="ARBA" id="ARBA00023163"/>
    </source>
</evidence>
<dbReference type="Proteomes" id="UP001279660">
    <property type="component" value="Unassembled WGS sequence"/>
</dbReference>
<keyword evidence="1" id="KW-0678">Repressor</keyword>
<name>A0ABU4PLW4_9SPHN</name>
<dbReference type="CDD" id="cd01392">
    <property type="entry name" value="HTH_LacI"/>
    <property type="match status" value="1"/>
</dbReference>
<dbReference type="PANTHER" id="PTHR30146">
    <property type="entry name" value="LACI-RELATED TRANSCRIPTIONAL REPRESSOR"/>
    <property type="match status" value="1"/>
</dbReference>
<dbReference type="GO" id="GO:0003677">
    <property type="term" value="F:DNA binding"/>
    <property type="evidence" value="ECO:0007669"/>
    <property type="project" value="UniProtKB-KW"/>
</dbReference>
<dbReference type="PANTHER" id="PTHR30146:SF151">
    <property type="entry name" value="HTH-TYPE TRANSCRIPTIONAL REPRESSOR CYTR"/>
    <property type="match status" value="1"/>
</dbReference>
<organism evidence="7 8">
    <name type="scientific">Sphingomonas echinoides</name>
    <dbReference type="NCBI Taxonomy" id="59803"/>
    <lineage>
        <taxon>Bacteria</taxon>
        <taxon>Pseudomonadati</taxon>
        <taxon>Pseudomonadota</taxon>
        <taxon>Alphaproteobacteria</taxon>
        <taxon>Sphingomonadales</taxon>
        <taxon>Sphingomonadaceae</taxon>
        <taxon>Sphingomonas</taxon>
    </lineage>
</organism>
<comment type="caution">
    <text evidence="7">The sequence shown here is derived from an EMBL/GenBank/DDBJ whole genome shotgun (WGS) entry which is preliminary data.</text>
</comment>
<dbReference type="SMART" id="SM00354">
    <property type="entry name" value="HTH_LACI"/>
    <property type="match status" value="1"/>
</dbReference>
<evidence type="ECO:0000256" key="5">
    <source>
        <dbReference type="SAM" id="MobiDB-lite"/>
    </source>
</evidence>
<dbReference type="InterPro" id="IPR010982">
    <property type="entry name" value="Lambda_DNA-bd_dom_sf"/>
</dbReference>
<evidence type="ECO:0000256" key="1">
    <source>
        <dbReference type="ARBA" id="ARBA00022491"/>
    </source>
</evidence>
<dbReference type="CDD" id="cd06267">
    <property type="entry name" value="PBP1_LacI_sugar_binding-like"/>
    <property type="match status" value="1"/>
</dbReference>
<evidence type="ECO:0000313" key="8">
    <source>
        <dbReference type="Proteomes" id="UP001279660"/>
    </source>
</evidence>
<proteinExistence type="predicted"/>
<dbReference type="PRINTS" id="PR00036">
    <property type="entry name" value="HTHLACI"/>
</dbReference>
<evidence type="ECO:0000256" key="3">
    <source>
        <dbReference type="ARBA" id="ARBA00023125"/>
    </source>
</evidence>
<dbReference type="InterPro" id="IPR000843">
    <property type="entry name" value="HTH_LacI"/>
</dbReference>
<dbReference type="Pfam" id="PF13377">
    <property type="entry name" value="Peripla_BP_3"/>
    <property type="match status" value="1"/>
</dbReference>
<dbReference type="Pfam" id="PF00356">
    <property type="entry name" value="LacI"/>
    <property type="match status" value="1"/>
</dbReference>
<dbReference type="SUPFAM" id="SSF53822">
    <property type="entry name" value="Periplasmic binding protein-like I"/>
    <property type="match status" value="1"/>
</dbReference>
<keyword evidence="3 7" id="KW-0238">DNA-binding</keyword>
<accession>A0ABU4PLW4</accession>
<feature type="region of interest" description="Disordered" evidence="5">
    <location>
        <begin position="316"/>
        <end position="340"/>
    </location>
</feature>
<evidence type="ECO:0000259" key="6">
    <source>
        <dbReference type="PROSITE" id="PS50932"/>
    </source>
</evidence>
<dbReference type="InterPro" id="IPR046335">
    <property type="entry name" value="LacI/GalR-like_sensor"/>
</dbReference>
<dbReference type="SUPFAM" id="SSF47413">
    <property type="entry name" value="lambda repressor-like DNA-binding domains"/>
    <property type="match status" value="1"/>
</dbReference>
<dbReference type="RefSeq" id="WP_010402313.1">
    <property type="nucleotide sequence ID" value="NZ_JAWXXV010000001.1"/>
</dbReference>
<dbReference type="Gene3D" id="1.10.260.40">
    <property type="entry name" value="lambda repressor-like DNA-binding domains"/>
    <property type="match status" value="1"/>
</dbReference>
<evidence type="ECO:0000313" key="7">
    <source>
        <dbReference type="EMBL" id="MDX5985168.1"/>
    </source>
</evidence>
<gene>
    <name evidence="7" type="ORF">SIL82_12940</name>
</gene>
<dbReference type="InterPro" id="IPR028082">
    <property type="entry name" value="Peripla_BP_I"/>
</dbReference>
<feature type="domain" description="HTH lacI-type" evidence="6">
    <location>
        <begin position="4"/>
        <end position="58"/>
    </location>
</feature>